<evidence type="ECO:0000313" key="4">
    <source>
        <dbReference type="Proteomes" id="UP000191154"/>
    </source>
</evidence>
<keyword evidence="1" id="KW-0479">Metal-binding</keyword>
<evidence type="ECO:0000313" key="3">
    <source>
        <dbReference type="EMBL" id="OOM10584.1"/>
    </source>
</evidence>
<gene>
    <name evidence="3" type="primary">copZ</name>
    <name evidence="3" type="ORF">CLOSAC_32050</name>
</gene>
<dbReference type="Gene3D" id="3.30.70.100">
    <property type="match status" value="1"/>
</dbReference>
<feature type="domain" description="HMA" evidence="2">
    <location>
        <begin position="25"/>
        <end position="88"/>
    </location>
</feature>
<dbReference type="AlphaFoldDB" id="A0A1S8N292"/>
<dbReference type="PROSITE" id="PS50846">
    <property type="entry name" value="HMA_2"/>
    <property type="match status" value="1"/>
</dbReference>
<dbReference type="CDD" id="cd00371">
    <property type="entry name" value="HMA"/>
    <property type="match status" value="1"/>
</dbReference>
<proteinExistence type="predicted"/>
<dbReference type="Pfam" id="PF00403">
    <property type="entry name" value="HMA"/>
    <property type="match status" value="1"/>
</dbReference>
<dbReference type="SUPFAM" id="SSF55008">
    <property type="entry name" value="HMA, heavy metal-associated domain"/>
    <property type="match status" value="1"/>
</dbReference>
<dbReference type="InterPro" id="IPR000428">
    <property type="entry name" value="Cu-bd"/>
</dbReference>
<dbReference type="PROSITE" id="PS01047">
    <property type="entry name" value="HMA_1"/>
    <property type="match status" value="1"/>
</dbReference>
<dbReference type="Proteomes" id="UP000191154">
    <property type="component" value="Unassembled WGS sequence"/>
</dbReference>
<dbReference type="STRING" id="169679.CSACC_23370"/>
<dbReference type="InterPro" id="IPR006121">
    <property type="entry name" value="HMA_dom"/>
</dbReference>
<reference evidence="3 4" key="1">
    <citation type="submission" date="2016-05" db="EMBL/GenBank/DDBJ databases">
        <title>Microbial solvent formation.</title>
        <authorList>
            <person name="Poehlein A."/>
            <person name="Montoya Solano J.D."/>
            <person name="Flitsch S."/>
            <person name="Krabben P."/>
            <person name="Duerre P."/>
            <person name="Daniel R."/>
        </authorList>
    </citation>
    <scope>NUCLEOTIDE SEQUENCE [LARGE SCALE GENOMIC DNA]</scope>
    <source>
        <strain evidence="3 4">L1-8</strain>
    </source>
</reference>
<dbReference type="EMBL" id="LZYZ01000006">
    <property type="protein sequence ID" value="OOM10584.1"/>
    <property type="molecule type" value="Genomic_DNA"/>
</dbReference>
<dbReference type="GO" id="GO:0006825">
    <property type="term" value="P:copper ion transport"/>
    <property type="evidence" value="ECO:0007669"/>
    <property type="project" value="InterPro"/>
</dbReference>
<dbReference type="InterPro" id="IPR017969">
    <property type="entry name" value="Heavy-metal-associated_CS"/>
</dbReference>
<comment type="caution">
    <text evidence="3">The sequence shown here is derived from an EMBL/GenBank/DDBJ whole genome shotgun (WGS) entry which is preliminary data.</text>
</comment>
<protein>
    <submittedName>
        <fullName evidence="3">Copper chaperone CopZ</fullName>
    </submittedName>
</protein>
<accession>A0A1S8N292</accession>
<evidence type="ECO:0000256" key="1">
    <source>
        <dbReference type="ARBA" id="ARBA00022723"/>
    </source>
</evidence>
<dbReference type="PRINTS" id="PR00944">
    <property type="entry name" value="CUEXPORT"/>
</dbReference>
<dbReference type="GO" id="GO:0005507">
    <property type="term" value="F:copper ion binding"/>
    <property type="evidence" value="ECO:0007669"/>
    <property type="project" value="InterPro"/>
</dbReference>
<name>A0A1S8N292_CLOSA</name>
<organism evidence="3 4">
    <name type="scientific">Clostridium saccharobutylicum</name>
    <dbReference type="NCBI Taxonomy" id="169679"/>
    <lineage>
        <taxon>Bacteria</taxon>
        <taxon>Bacillati</taxon>
        <taxon>Bacillota</taxon>
        <taxon>Clostridia</taxon>
        <taxon>Eubacteriales</taxon>
        <taxon>Clostridiaceae</taxon>
        <taxon>Clostridium</taxon>
    </lineage>
</organism>
<dbReference type="InterPro" id="IPR036163">
    <property type="entry name" value="HMA_dom_sf"/>
</dbReference>
<evidence type="ECO:0000259" key="2">
    <source>
        <dbReference type="PROSITE" id="PS50846"/>
    </source>
</evidence>
<sequence>MKVKTKLNSNLGKGIEINLKGDIEMKKKILIDGMSCGHCVNHVYEALDKIRATDIEVNLEDGNAIAEVGDITDEAIKAAIEDAGYDVLGIEEV</sequence>